<keyword evidence="4 6" id="KW-1133">Transmembrane helix</keyword>
<dbReference type="PANTHER" id="PTHR30086">
    <property type="entry name" value="ARGININE EXPORTER PROTEIN ARGO"/>
    <property type="match status" value="1"/>
</dbReference>
<dbReference type="RefSeq" id="WP_084336152.1">
    <property type="nucleotide sequence ID" value="NZ_CBKZNZ010000102.1"/>
</dbReference>
<evidence type="ECO:0000256" key="5">
    <source>
        <dbReference type="ARBA" id="ARBA00023136"/>
    </source>
</evidence>
<evidence type="ECO:0000256" key="3">
    <source>
        <dbReference type="ARBA" id="ARBA00022692"/>
    </source>
</evidence>
<feature type="transmembrane region" description="Helical" evidence="6">
    <location>
        <begin position="38"/>
        <end position="63"/>
    </location>
</feature>
<evidence type="ECO:0000256" key="1">
    <source>
        <dbReference type="ARBA" id="ARBA00004651"/>
    </source>
</evidence>
<organism evidence="7 8">
    <name type="scientific">Pseudomonas indica</name>
    <dbReference type="NCBI Taxonomy" id="137658"/>
    <lineage>
        <taxon>Bacteria</taxon>
        <taxon>Pseudomonadati</taxon>
        <taxon>Pseudomonadota</taxon>
        <taxon>Gammaproteobacteria</taxon>
        <taxon>Pseudomonadales</taxon>
        <taxon>Pseudomonadaceae</taxon>
        <taxon>Pseudomonas</taxon>
    </lineage>
</organism>
<protein>
    <submittedName>
        <fullName evidence="7">Threonine/homoserine/homoserine lactone efflux protein</fullName>
    </submittedName>
</protein>
<gene>
    <name evidence="7" type="ORF">SAMN05216186_108171</name>
</gene>
<feature type="transmembrane region" description="Helical" evidence="6">
    <location>
        <begin position="69"/>
        <end position="89"/>
    </location>
</feature>
<dbReference type="GO" id="GO:0005886">
    <property type="term" value="C:plasma membrane"/>
    <property type="evidence" value="ECO:0007669"/>
    <property type="project" value="UniProtKB-SubCell"/>
</dbReference>
<feature type="transmembrane region" description="Helical" evidence="6">
    <location>
        <begin position="151"/>
        <end position="170"/>
    </location>
</feature>
<dbReference type="STRING" id="137658.SAMN05216186_108171"/>
<evidence type="ECO:0000313" key="8">
    <source>
        <dbReference type="Proteomes" id="UP000198706"/>
    </source>
</evidence>
<reference evidence="7 8" key="1">
    <citation type="submission" date="2016-10" db="EMBL/GenBank/DDBJ databases">
        <authorList>
            <person name="de Groot N.N."/>
        </authorList>
    </citation>
    <scope>NUCLEOTIDE SEQUENCE [LARGE SCALE GENOMIC DNA]</scope>
    <source>
        <strain evidence="7 8">JCM 21544</strain>
    </source>
</reference>
<keyword evidence="3 6" id="KW-0812">Transmembrane</keyword>
<dbReference type="EMBL" id="FNFD01000008">
    <property type="protein sequence ID" value="SDK60109.1"/>
    <property type="molecule type" value="Genomic_DNA"/>
</dbReference>
<dbReference type="OrthoDB" id="9784202at2"/>
<feature type="transmembrane region" description="Helical" evidence="6">
    <location>
        <begin position="6"/>
        <end position="26"/>
    </location>
</feature>
<dbReference type="PIRSF" id="PIRSF006324">
    <property type="entry name" value="LeuE"/>
    <property type="match status" value="1"/>
</dbReference>
<dbReference type="InterPro" id="IPR001123">
    <property type="entry name" value="LeuE-type"/>
</dbReference>
<evidence type="ECO:0000256" key="4">
    <source>
        <dbReference type="ARBA" id="ARBA00022989"/>
    </source>
</evidence>
<dbReference type="Proteomes" id="UP000198706">
    <property type="component" value="Unassembled WGS sequence"/>
</dbReference>
<dbReference type="AlphaFoldDB" id="A0A1G9D873"/>
<accession>A0A1G9D873</accession>
<comment type="subcellular location">
    <subcellularLocation>
        <location evidence="1">Cell membrane</location>
        <topology evidence="1">Multi-pass membrane protein</topology>
    </subcellularLocation>
</comment>
<dbReference type="PANTHER" id="PTHR30086:SF20">
    <property type="entry name" value="ARGININE EXPORTER PROTEIN ARGO-RELATED"/>
    <property type="match status" value="1"/>
</dbReference>
<proteinExistence type="predicted"/>
<sequence>MKLYPLFLLVAAATVLSPGPGVLMTLTNSLRHGFANTLGGILGIAFGALLVAALSATSVGLILATSAMAFTLLKLLGAAYLIYLGLRLWRAPAFSFEAQPSRRTGFARRFLEGLSLQLTNPKAIFFFLSVFPQFIDPQQDYATQFTTLVCTYSALVVAIHCLYALFAHGARGWLASPRGGRLINRIGGATFIGFGIALASARR</sequence>
<keyword evidence="5 6" id="KW-0472">Membrane</keyword>
<dbReference type="GO" id="GO:0015171">
    <property type="term" value="F:amino acid transmembrane transporter activity"/>
    <property type="evidence" value="ECO:0007669"/>
    <property type="project" value="TreeGrafter"/>
</dbReference>
<feature type="transmembrane region" description="Helical" evidence="6">
    <location>
        <begin position="182"/>
        <end position="201"/>
    </location>
</feature>
<name>A0A1G9D873_9PSED</name>
<evidence type="ECO:0000256" key="6">
    <source>
        <dbReference type="SAM" id="Phobius"/>
    </source>
</evidence>
<dbReference type="Pfam" id="PF01810">
    <property type="entry name" value="LysE"/>
    <property type="match status" value="1"/>
</dbReference>
<keyword evidence="2" id="KW-1003">Cell membrane</keyword>
<keyword evidence="8" id="KW-1185">Reference proteome</keyword>
<evidence type="ECO:0000313" key="7">
    <source>
        <dbReference type="EMBL" id="SDK60109.1"/>
    </source>
</evidence>
<evidence type="ECO:0000256" key="2">
    <source>
        <dbReference type="ARBA" id="ARBA00022475"/>
    </source>
</evidence>